<dbReference type="Pfam" id="PF13673">
    <property type="entry name" value="Acetyltransf_10"/>
    <property type="match status" value="1"/>
</dbReference>
<dbReference type="Gene3D" id="3.40.630.30">
    <property type="match status" value="1"/>
</dbReference>
<dbReference type="PANTHER" id="PTHR13355:SF11">
    <property type="entry name" value="GLUCOSAMINE 6-PHOSPHATE N-ACETYLTRANSFERASE"/>
    <property type="match status" value="1"/>
</dbReference>
<organism evidence="2 3">
    <name type="scientific">Gracilibacillus kekensis</name>
    <dbReference type="NCBI Taxonomy" id="1027249"/>
    <lineage>
        <taxon>Bacteria</taxon>
        <taxon>Bacillati</taxon>
        <taxon>Bacillota</taxon>
        <taxon>Bacilli</taxon>
        <taxon>Bacillales</taxon>
        <taxon>Bacillaceae</taxon>
        <taxon>Gracilibacillus</taxon>
    </lineage>
</organism>
<dbReference type="RefSeq" id="WP_073198597.1">
    <property type="nucleotide sequence ID" value="NZ_FRCZ01000001.1"/>
</dbReference>
<accession>A0A1M7IK54</accession>
<sequence length="140" mass="15949">MEIKVVNSEQKLQDAYQVRSTVFVEEQGVPEELEIDDLEKEAIHFVGYQQGKPVAASRMRFVEDYAKLERVCVLETFRGKGYGKDIIFFMEKVAKEKGLDKTKLNGQTHAEAFYQSLGYKTISGEFMDAGIPHVSMMKSL</sequence>
<dbReference type="CDD" id="cd04301">
    <property type="entry name" value="NAT_SF"/>
    <property type="match status" value="1"/>
</dbReference>
<protein>
    <submittedName>
        <fullName evidence="2">Predicted N-acyltransferase, GNAT family</fullName>
    </submittedName>
</protein>
<keyword evidence="2" id="KW-0808">Transferase</keyword>
<dbReference type="InterPro" id="IPR016181">
    <property type="entry name" value="Acyl_CoA_acyltransferase"/>
</dbReference>
<proteinExistence type="predicted"/>
<dbReference type="EMBL" id="FRCZ01000001">
    <property type="protein sequence ID" value="SHM40767.1"/>
    <property type="molecule type" value="Genomic_DNA"/>
</dbReference>
<dbReference type="SUPFAM" id="SSF55729">
    <property type="entry name" value="Acyl-CoA N-acyltransferases (Nat)"/>
    <property type="match status" value="1"/>
</dbReference>
<keyword evidence="3" id="KW-1185">Reference proteome</keyword>
<dbReference type="PANTHER" id="PTHR13355">
    <property type="entry name" value="GLUCOSAMINE 6-PHOSPHATE N-ACETYLTRANSFERASE"/>
    <property type="match status" value="1"/>
</dbReference>
<dbReference type="GO" id="GO:0004343">
    <property type="term" value="F:glucosamine 6-phosphate N-acetyltransferase activity"/>
    <property type="evidence" value="ECO:0007669"/>
    <property type="project" value="TreeGrafter"/>
</dbReference>
<dbReference type="PROSITE" id="PS51186">
    <property type="entry name" value="GNAT"/>
    <property type="match status" value="1"/>
</dbReference>
<dbReference type="OrthoDB" id="9796171at2"/>
<evidence type="ECO:0000313" key="2">
    <source>
        <dbReference type="EMBL" id="SHM40767.1"/>
    </source>
</evidence>
<reference evidence="2 3" key="1">
    <citation type="submission" date="2016-11" db="EMBL/GenBank/DDBJ databases">
        <authorList>
            <person name="Jaros S."/>
            <person name="Januszkiewicz K."/>
            <person name="Wedrychowicz H."/>
        </authorList>
    </citation>
    <scope>NUCLEOTIDE SEQUENCE [LARGE SCALE GENOMIC DNA]</scope>
    <source>
        <strain evidence="2 3">CGMCC 1.10681</strain>
    </source>
</reference>
<dbReference type="InterPro" id="IPR000182">
    <property type="entry name" value="GNAT_dom"/>
</dbReference>
<dbReference type="Proteomes" id="UP000184184">
    <property type="component" value="Unassembled WGS sequence"/>
</dbReference>
<dbReference type="AlphaFoldDB" id="A0A1M7IK54"/>
<evidence type="ECO:0000259" key="1">
    <source>
        <dbReference type="PROSITE" id="PS51186"/>
    </source>
</evidence>
<gene>
    <name evidence="2" type="ORF">SAMN05216179_0071</name>
</gene>
<dbReference type="STRING" id="1027249.SAMN05216179_0071"/>
<keyword evidence="2" id="KW-0012">Acyltransferase</keyword>
<evidence type="ECO:0000313" key="3">
    <source>
        <dbReference type="Proteomes" id="UP000184184"/>
    </source>
</evidence>
<feature type="domain" description="N-acetyltransferase" evidence="1">
    <location>
        <begin position="1"/>
        <end position="140"/>
    </location>
</feature>
<name>A0A1M7IK54_9BACI</name>
<dbReference type="InterPro" id="IPR039143">
    <property type="entry name" value="GNPNAT1-like"/>
</dbReference>